<accession>A0A6P7LSK9</accession>
<dbReference type="InParanoid" id="A0A6P7LSK9"/>
<dbReference type="AlphaFoldDB" id="A0A6P7LSK9"/>
<protein>
    <submittedName>
        <fullName evidence="2">Uncharacterized protein LOC114850049 isoform X1</fullName>
    </submittedName>
</protein>
<dbReference type="Pfam" id="PF18749">
    <property type="entry name" value="SNAD3"/>
    <property type="match status" value="1"/>
</dbReference>
<dbReference type="InterPro" id="IPR040820">
    <property type="entry name" value="SNAD3"/>
</dbReference>
<evidence type="ECO:0000313" key="2">
    <source>
        <dbReference type="RefSeq" id="XP_028997826.1"/>
    </source>
</evidence>
<organism evidence="1 2">
    <name type="scientific">Betta splendens</name>
    <name type="common">Siamese fighting fish</name>
    <dbReference type="NCBI Taxonomy" id="158456"/>
    <lineage>
        <taxon>Eukaryota</taxon>
        <taxon>Metazoa</taxon>
        <taxon>Chordata</taxon>
        <taxon>Craniata</taxon>
        <taxon>Vertebrata</taxon>
        <taxon>Euteleostomi</taxon>
        <taxon>Actinopterygii</taxon>
        <taxon>Neopterygii</taxon>
        <taxon>Teleostei</taxon>
        <taxon>Neoteleostei</taxon>
        <taxon>Acanthomorphata</taxon>
        <taxon>Anabantaria</taxon>
        <taxon>Anabantiformes</taxon>
        <taxon>Anabantoidei</taxon>
        <taxon>Osphronemidae</taxon>
        <taxon>Betta</taxon>
    </lineage>
</organism>
<proteinExistence type="predicted"/>
<gene>
    <name evidence="2" type="primary">LOC114850049</name>
</gene>
<dbReference type="OrthoDB" id="8961021at2759"/>
<dbReference type="Proteomes" id="UP000515150">
    <property type="component" value="Chromosome 24"/>
</dbReference>
<evidence type="ECO:0000313" key="1">
    <source>
        <dbReference type="Proteomes" id="UP000515150"/>
    </source>
</evidence>
<sequence>MQLSMWSRKRPLLREYEREASPCAKKPVTGLSAPLGGWEADGSEGAAHVRPSRSWGHSCPDACWNQQAAHVENTRHHLQQLSSWADTQYSVNKVLELFKSGQAPSHIFLPDSVNEKFRAFHRDIQQECGAEDKQHSWAVIEKREEVIMYGPYFPNYSSGEHSEDTVIGQTQELLESGAASDWKVYVFTVNSPCLARSTAPCMLNLVYKALEWRHLYGVKTHVGYVRCWGFKGNKETAFRDVTYQQVERMTQTEDYEGYVNAEWTADVNPLCEGLYAAAKRLLGSGHLDFPLSGPQGQDWRSHFKSVHGIFDDDPEEERKVLTQEANALIEAAGARLPERPARLGEYLEIGKEFALSGAFGPNVPEPLRDQMRVAFQRCWREMVQDKYAEFIRERLTEDFNRCTVELFIKEIVEFTKEYLEIGKIQFSENDLKVVTNNLSDAE</sequence>
<dbReference type="KEGG" id="bspl:114850049"/>
<dbReference type="GeneID" id="114850049"/>
<dbReference type="RefSeq" id="XP_028997826.1">
    <property type="nucleotide sequence ID" value="XM_029141993.3"/>
</dbReference>
<reference evidence="2" key="1">
    <citation type="submission" date="2025-08" db="UniProtKB">
        <authorList>
            <consortium name="RefSeq"/>
        </authorList>
    </citation>
    <scope>IDENTIFICATION</scope>
</reference>
<keyword evidence="1" id="KW-1185">Reference proteome</keyword>
<name>A0A6P7LSK9_BETSP</name>